<comment type="caution">
    <text evidence="10">The sequence shown here is derived from an EMBL/GenBank/DDBJ whole genome shotgun (WGS) entry which is preliminary data.</text>
</comment>
<evidence type="ECO:0000256" key="2">
    <source>
        <dbReference type="ARBA" id="ARBA00010397"/>
    </source>
</evidence>
<proteinExistence type="inferred from homology"/>
<name>A0A8T3YLF1_9ARCH</name>
<evidence type="ECO:0000313" key="11">
    <source>
        <dbReference type="Proteomes" id="UP000732298"/>
    </source>
</evidence>
<evidence type="ECO:0000256" key="3">
    <source>
        <dbReference type="ARBA" id="ARBA00011243"/>
    </source>
</evidence>
<comment type="similarity">
    <text evidence="2">Belongs to the eIF-2-beta/eIF-5 family.</text>
</comment>
<evidence type="ECO:0000256" key="1">
    <source>
        <dbReference type="ARBA" id="ARBA00003323"/>
    </source>
</evidence>
<dbReference type="InterPro" id="IPR016189">
    <property type="entry name" value="Transl_init_fac_IF2/IF5_N"/>
</dbReference>
<reference evidence="10" key="1">
    <citation type="submission" date="2020-07" db="EMBL/GenBank/DDBJ databases">
        <title>Huge and variable diversity of episymbiotic CPR bacteria and DPANN archaea in groundwater ecosystems.</title>
        <authorList>
            <person name="He C.Y."/>
            <person name="Keren R."/>
            <person name="Whittaker M."/>
            <person name="Farag I.F."/>
            <person name="Doudna J."/>
            <person name="Cate J.H.D."/>
            <person name="Banfield J.F."/>
        </authorList>
    </citation>
    <scope>NUCLEOTIDE SEQUENCE</scope>
    <source>
        <strain evidence="10">NC_groundwater_1296_Ag_S-0.2um_52_80</strain>
    </source>
</reference>
<dbReference type="PANTHER" id="PTHR23001:SF3">
    <property type="entry name" value="EUKARYOTIC TRANSLATION INITIATION FACTOR 2 SUBUNIT 2"/>
    <property type="match status" value="1"/>
</dbReference>
<keyword evidence="6" id="KW-0648">Protein biosynthesis</keyword>
<dbReference type="NCBIfam" id="TIGR00311">
    <property type="entry name" value="aIF-2beta"/>
    <property type="match status" value="1"/>
</dbReference>
<evidence type="ECO:0000256" key="6">
    <source>
        <dbReference type="ARBA" id="ARBA00022917"/>
    </source>
</evidence>
<dbReference type="NCBIfam" id="NF003067">
    <property type="entry name" value="PRK03988.1"/>
    <property type="match status" value="1"/>
</dbReference>
<protein>
    <recommendedName>
        <fullName evidence="4">Translation initiation factor 2 subunit beta</fullName>
    </recommendedName>
    <alternativeName>
        <fullName evidence="7">aIF2-beta</fullName>
    </alternativeName>
    <alternativeName>
        <fullName evidence="8">eIF-2-beta</fullName>
    </alternativeName>
</protein>
<evidence type="ECO:0000256" key="7">
    <source>
        <dbReference type="ARBA" id="ARBA00031466"/>
    </source>
</evidence>
<dbReference type="EMBL" id="JACQPB010000046">
    <property type="protein sequence ID" value="MBI4210875.1"/>
    <property type="molecule type" value="Genomic_DNA"/>
</dbReference>
<evidence type="ECO:0000256" key="4">
    <source>
        <dbReference type="ARBA" id="ARBA00022314"/>
    </source>
</evidence>
<evidence type="ECO:0000259" key="9">
    <source>
        <dbReference type="SMART" id="SM00653"/>
    </source>
</evidence>
<dbReference type="Pfam" id="PF01873">
    <property type="entry name" value="eIF-5_eIF-2B"/>
    <property type="match status" value="1"/>
</dbReference>
<dbReference type="Gene3D" id="3.30.30.170">
    <property type="match status" value="1"/>
</dbReference>
<feature type="domain" description="Translation initiation factor IF2/IF5" evidence="9">
    <location>
        <begin position="11"/>
        <end position="118"/>
    </location>
</feature>
<feature type="non-terminal residue" evidence="10">
    <location>
        <position position="1"/>
    </location>
</feature>
<dbReference type="InterPro" id="IPR002735">
    <property type="entry name" value="Transl_init_fac_IF2/IF5_dom"/>
</dbReference>
<dbReference type="AlphaFoldDB" id="A0A8T3YLF1"/>
<dbReference type="SUPFAM" id="SSF75689">
    <property type="entry name" value="Zinc-binding domain of translation initiation factor 2 beta"/>
    <property type="match status" value="1"/>
</dbReference>
<accession>A0A8T3YLF1</accession>
<dbReference type="InterPro" id="IPR045196">
    <property type="entry name" value="IF2/IF5"/>
</dbReference>
<dbReference type="InterPro" id="IPR004458">
    <property type="entry name" value="TIF2_bsu_arc"/>
</dbReference>
<organism evidence="10 11">
    <name type="scientific">Candidatus Iainarchaeum sp</name>
    <dbReference type="NCBI Taxonomy" id="3101447"/>
    <lineage>
        <taxon>Archaea</taxon>
        <taxon>Candidatus Iainarchaeota</taxon>
        <taxon>Candidatus Iainarchaeia</taxon>
        <taxon>Candidatus Iainarchaeales</taxon>
        <taxon>Candidatus Iainarchaeaceae</taxon>
        <taxon>Candidatus Iainarchaeum</taxon>
    </lineage>
</organism>
<evidence type="ECO:0000256" key="8">
    <source>
        <dbReference type="ARBA" id="ARBA00032408"/>
    </source>
</evidence>
<dbReference type="Proteomes" id="UP000732298">
    <property type="component" value="Unassembled WGS sequence"/>
</dbReference>
<dbReference type="InterPro" id="IPR016190">
    <property type="entry name" value="Transl_init_fac_IF2/IF5_Zn-bd"/>
</dbReference>
<evidence type="ECO:0000313" key="10">
    <source>
        <dbReference type="EMBL" id="MBI4210875.1"/>
    </source>
</evidence>
<dbReference type="GO" id="GO:0003743">
    <property type="term" value="F:translation initiation factor activity"/>
    <property type="evidence" value="ECO:0007669"/>
    <property type="project" value="UniProtKB-KW"/>
</dbReference>
<evidence type="ECO:0000256" key="5">
    <source>
        <dbReference type="ARBA" id="ARBA00022540"/>
    </source>
</evidence>
<dbReference type="SMART" id="SM00653">
    <property type="entry name" value="eIF2B_5"/>
    <property type="match status" value="1"/>
</dbReference>
<dbReference type="PANTHER" id="PTHR23001">
    <property type="entry name" value="EUKARYOTIC TRANSLATION INITIATION FACTOR"/>
    <property type="match status" value="1"/>
</dbReference>
<comment type="function">
    <text evidence="1">eIF-2 functions in the early steps of protein synthesis by forming a ternary complex with GTP and initiator tRNA.</text>
</comment>
<dbReference type="SUPFAM" id="SSF100966">
    <property type="entry name" value="Translation initiation factor 2 beta, aIF2beta, N-terminal domain"/>
    <property type="match status" value="1"/>
</dbReference>
<keyword evidence="5 10" id="KW-0396">Initiation factor</keyword>
<comment type="subunit">
    <text evidence="3">Heterotrimer composed of an alpha, a beta and a gamma chain.</text>
</comment>
<sequence length="125" mass="14279">REKLPEKVLETSRFEVPKVRGHIQGNRTIISNFPQIADLLHRPPAHLLKYILKELATPGEVSKGLFIIGTKISASRINEKIEQYVKEFVLCPECRKPDTKLVRDDKFLFIKCSACGARQPVKVRV</sequence>
<gene>
    <name evidence="10" type="ORF">HY544_05210</name>
</gene>